<reference evidence="2" key="1">
    <citation type="submission" date="2021-04" db="EMBL/GenBank/DDBJ databases">
        <title>Pseudaminobacter soli sp. nov., isolated from paddy soil contaminated by heavy metals.</title>
        <authorList>
            <person name="Zhang K."/>
        </authorList>
    </citation>
    <scope>NUCLEOTIDE SEQUENCE</scope>
    <source>
        <strain evidence="2">19-2017</strain>
    </source>
</reference>
<feature type="region of interest" description="Disordered" evidence="1">
    <location>
        <begin position="132"/>
        <end position="152"/>
    </location>
</feature>
<feature type="region of interest" description="Disordered" evidence="1">
    <location>
        <begin position="48"/>
        <end position="71"/>
    </location>
</feature>
<evidence type="ECO:0000313" key="2">
    <source>
        <dbReference type="EMBL" id="MBS3648857.1"/>
    </source>
</evidence>
<protein>
    <submittedName>
        <fullName evidence="2">Uncharacterized protein</fullName>
    </submittedName>
</protein>
<comment type="caution">
    <text evidence="2">The sequence shown here is derived from an EMBL/GenBank/DDBJ whole genome shotgun (WGS) entry which is preliminary data.</text>
</comment>
<sequence>MSAPTYAVRNPETGDIIPNLSWANASEQVRLYGKEWVHDYPEVLKKAQEEARKNSNTEGNTRKLSPEEEAKINAPDMFAAAQVAVAGLAEMGSSDLADLTREELFEMAEDKYGLKIDRRTGHAKLVEAIEKARAAEPAADAAETTEETSVEE</sequence>
<evidence type="ECO:0000256" key="1">
    <source>
        <dbReference type="SAM" id="MobiDB-lite"/>
    </source>
</evidence>
<keyword evidence="3" id="KW-1185">Reference proteome</keyword>
<name>A0A942I209_9HYPH</name>
<feature type="compositionally biased region" description="Acidic residues" evidence="1">
    <location>
        <begin position="143"/>
        <end position="152"/>
    </location>
</feature>
<organism evidence="2 3">
    <name type="scientific">Pseudaminobacter soli</name>
    <name type="common">ex Zhang et al. 2022</name>
    <dbReference type="NCBI Taxonomy" id="2831468"/>
    <lineage>
        <taxon>Bacteria</taxon>
        <taxon>Pseudomonadati</taxon>
        <taxon>Pseudomonadota</taxon>
        <taxon>Alphaproteobacteria</taxon>
        <taxon>Hyphomicrobiales</taxon>
        <taxon>Phyllobacteriaceae</taxon>
        <taxon>Pseudaminobacter</taxon>
    </lineage>
</organism>
<proteinExistence type="predicted"/>
<dbReference type="EMBL" id="JAGWCR010000004">
    <property type="protein sequence ID" value="MBS3648857.1"/>
    <property type="molecule type" value="Genomic_DNA"/>
</dbReference>
<dbReference type="AlphaFoldDB" id="A0A942I209"/>
<gene>
    <name evidence="2" type="ORF">KEU06_09585</name>
</gene>
<dbReference type="RefSeq" id="WP_188254419.1">
    <property type="nucleotide sequence ID" value="NZ_JABVCF010000004.1"/>
</dbReference>
<evidence type="ECO:0000313" key="3">
    <source>
        <dbReference type="Proteomes" id="UP000680348"/>
    </source>
</evidence>
<accession>A0A942I209</accession>
<dbReference type="Proteomes" id="UP000680348">
    <property type="component" value="Unassembled WGS sequence"/>
</dbReference>